<keyword evidence="11 12" id="KW-0407">Ion channel</keyword>
<evidence type="ECO:0000256" key="4">
    <source>
        <dbReference type="ARBA" id="ARBA00022461"/>
    </source>
</evidence>
<evidence type="ECO:0000256" key="3">
    <source>
        <dbReference type="ARBA" id="ARBA00022448"/>
    </source>
</evidence>
<evidence type="ECO:0000256" key="10">
    <source>
        <dbReference type="ARBA" id="ARBA00023201"/>
    </source>
</evidence>
<dbReference type="PRINTS" id="PR01078">
    <property type="entry name" value="AMINACHANNEL"/>
</dbReference>
<evidence type="ECO:0000256" key="12">
    <source>
        <dbReference type="RuleBase" id="RU000679"/>
    </source>
</evidence>
<evidence type="ECO:0000256" key="5">
    <source>
        <dbReference type="ARBA" id="ARBA00022692"/>
    </source>
</evidence>
<dbReference type="Gene3D" id="1.10.287.770">
    <property type="entry name" value="YojJ-like"/>
    <property type="match status" value="1"/>
</dbReference>
<keyword evidence="15" id="KW-1185">Reference proteome</keyword>
<evidence type="ECO:0000256" key="8">
    <source>
        <dbReference type="ARBA" id="ARBA00023065"/>
    </source>
</evidence>
<dbReference type="PANTHER" id="PTHR11690">
    <property type="entry name" value="AMILORIDE-SENSITIVE SODIUM CHANNEL-RELATED"/>
    <property type="match status" value="1"/>
</dbReference>
<dbReference type="InterPro" id="IPR001873">
    <property type="entry name" value="ENaC"/>
</dbReference>
<evidence type="ECO:0000256" key="9">
    <source>
        <dbReference type="ARBA" id="ARBA00023136"/>
    </source>
</evidence>
<keyword evidence="5 12" id="KW-0812">Transmembrane</keyword>
<keyword evidence="10 12" id="KW-0739">Sodium transport</keyword>
<organism evidence="14 15">
    <name type="scientific">Bombyx mori</name>
    <name type="common">Silk moth</name>
    <dbReference type="NCBI Taxonomy" id="7091"/>
    <lineage>
        <taxon>Eukaryota</taxon>
        <taxon>Metazoa</taxon>
        <taxon>Ecdysozoa</taxon>
        <taxon>Arthropoda</taxon>
        <taxon>Hexapoda</taxon>
        <taxon>Insecta</taxon>
        <taxon>Pterygota</taxon>
        <taxon>Neoptera</taxon>
        <taxon>Endopterygota</taxon>
        <taxon>Lepidoptera</taxon>
        <taxon>Glossata</taxon>
        <taxon>Ditrysia</taxon>
        <taxon>Bombycoidea</taxon>
        <taxon>Bombycidae</taxon>
        <taxon>Bombycinae</taxon>
        <taxon>Bombyx</taxon>
    </lineage>
</organism>
<accession>A0A8R2M6A2</accession>
<comment type="similarity">
    <text evidence="2 12">Belongs to the amiloride-sensitive sodium channel (TC 1.A.6) family.</text>
</comment>
<sequence>MIHGPYYKYLAERDLEGSTNTRSGSTGRIPDHDLEKSREINEYLNFKDKPKKSNFIKDYIIDYTANSNLHGLKYIGEKERTIVEKIFWLFAFICCLVICAGLIGKLWNKWNVNPVIVSFAENPTPVYQIPYPAVTLCFETKAMQRKFNFTEYYHLYNNTETYSNLTEQERHLFEDVSMVCDDHLAPRKGRKTSSGYELVNHITEISPNLTDVFLGCKWKDITKPNCSDLFSPIITEEGLCYTFNTLGNDELFRTENLHSDYRYLEHENLVGSWSLDGGYEPNTPIETYPHRGSGYGAKSGLTMLLKAANLDLDYLCKGPVQGFKILLHNPAELPRVSQQYFRSPLSQEVVVAVKPKMMTTSEGLRPYEAKRRLCYFPNERYLRYFKVYTQANCEMECLSNFTYTRCGCVHFGMPHDSNMSVCNAGSMPCIKHAQMDLVTIAIETGLDDSFDADALDNAKKVSAKCDCLPSCTSIEYEAETSQADFDCLALFRAFRYNVSEFVKDVSYARIMIFFKEAQFITSRRSELYGQTDFLANSGGLLGLFMGFSFLSLIEIVYFLSLRIICVLFKRKNKKQMMNFPKDNLTSPEFYKSSNE</sequence>
<keyword evidence="8 12" id="KW-0406">Ion transport</keyword>
<dbReference type="GO" id="GO:0015280">
    <property type="term" value="F:ligand-gated sodium channel activity"/>
    <property type="evidence" value="ECO:0007669"/>
    <property type="project" value="TreeGrafter"/>
</dbReference>
<dbReference type="GO" id="GO:0005886">
    <property type="term" value="C:plasma membrane"/>
    <property type="evidence" value="ECO:0007669"/>
    <property type="project" value="TreeGrafter"/>
</dbReference>
<dbReference type="Proteomes" id="UP000005204">
    <property type="component" value="Unassembled WGS sequence"/>
</dbReference>
<dbReference type="Pfam" id="PF00858">
    <property type="entry name" value="ASC"/>
    <property type="match status" value="1"/>
</dbReference>
<evidence type="ECO:0000256" key="7">
    <source>
        <dbReference type="ARBA" id="ARBA00023053"/>
    </source>
</evidence>
<reference evidence="14" key="2">
    <citation type="submission" date="2022-06" db="UniProtKB">
        <authorList>
            <consortium name="EnsemblMetazoa"/>
        </authorList>
    </citation>
    <scope>IDENTIFICATION</scope>
    <source>
        <strain evidence="14">p50T (Dazao)</strain>
    </source>
</reference>
<feature type="transmembrane region" description="Helical" evidence="13">
    <location>
        <begin position="86"/>
        <end position="107"/>
    </location>
</feature>
<keyword evidence="4 12" id="KW-0894">Sodium channel</keyword>
<evidence type="ECO:0000313" key="15">
    <source>
        <dbReference type="Proteomes" id="UP000005204"/>
    </source>
</evidence>
<evidence type="ECO:0000256" key="6">
    <source>
        <dbReference type="ARBA" id="ARBA00022989"/>
    </source>
</evidence>
<reference evidence="15" key="1">
    <citation type="journal article" date="2008" name="Insect Biochem. Mol. Biol.">
        <title>The genome of a lepidopteran model insect, the silkworm Bombyx mori.</title>
        <authorList>
            <consortium name="International Silkworm Genome Consortium"/>
        </authorList>
    </citation>
    <scope>NUCLEOTIDE SEQUENCE [LARGE SCALE GENOMIC DNA]</scope>
    <source>
        <strain evidence="15">p50T</strain>
    </source>
</reference>
<keyword evidence="9 13" id="KW-0472">Membrane</keyword>
<dbReference type="EnsemblMetazoa" id="XM_038019465.1">
    <property type="protein sequence ID" value="XP_037875393.1"/>
    <property type="gene ID" value="LOC101738057"/>
</dbReference>
<keyword evidence="6 13" id="KW-1133">Transmembrane helix</keyword>
<protein>
    <submittedName>
        <fullName evidence="14">Uncharacterized protein</fullName>
    </submittedName>
</protein>
<dbReference type="AlphaFoldDB" id="A0A8R2M6A2"/>
<feature type="transmembrane region" description="Helical" evidence="13">
    <location>
        <begin position="540"/>
        <end position="568"/>
    </location>
</feature>
<evidence type="ECO:0000256" key="11">
    <source>
        <dbReference type="ARBA" id="ARBA00023303"/>
    </source>
</evidence>
<proteinExistence type="inferred from homology"/>
<evidence type="ECO:0000313" key="14">
    <source>
        <dbReference type="EnsemblMetazoa" id="XP_037875393.1"/>
    </source>
</evidence>
<comment type="subcellular location">
    <subcellularLocation>
        <location evidence="1">Membrane</location>
        <topology evidence="1">Multi-pass membrane protein</topology>
    </subcellularLocation>
</comment>
<dbReference type="PANTHER" id="PTHR11690:SF288">
    <property type="entry name" value="AMILORIDE-SENSITIVE NA+ CHANNEL-RELATED"/>
    <property type="match status" value="1"/>
</dbReference>
<dbReference type="Gene3D" id="2.60.470.10">
    <property type="entry name" value="Acid-sensing ion channels like domains"/>
    <property type="match status" value="1"/>
</dbReference>
<evidence type="ECO:0000256" key="2">
    <source>
        <dbReference type="ARBA" id="ARBA00007193"/>
    </source>
</evidence>
<keyword evidence="7" id="KW-0915">Sodium</keyword>
<name>A0A8R2M6A2_BOMMO</name>
<keyword evidence="3 12" id="KW-0813">Transport</keyword>
<evidence type="ECO:0000256" key="1">
    <source>
        <dbReference type="ARBA" id="ARBA00004141"/>
    </source>
</evidence>
<evidence type="ECO:0000256" key="13">
    <source>
        <dbReference type="SAM" id="Phobius"/>
    </source>
</evidence>